<dbReference type="Proteomes" id="UP001432401">
    <property type="component" value="Unassembled WGS sequence"/>
</dbReference>
<dbReference type="EMBL" id="JBEQNB010000010">
    <property type="protein sequence ID" value="MES0835875.1"/>
    <property type="molecule type" value="Genomic_DNA"/>
</dbReference>
<gene>
    <name evidence="2" type="ORF">ABUK86_19015</name>
</gene>
<accession>A0ABV1ZZ56</accession>
<dbReference type="RefSeq" id="WP_352984810.1">
    <property type="nucleotide sequence ID" value="NZ_JBEQNA010000010.1"/>
</dbReference>
<name>A0ABV1ZZ56_9ACTN</name>
<evidence type="ECO:0008006" key="4">
    <source>
        <dbReference type="Google" id="ProtNLM"/>
    </source>
</evidence>
<comment type="caution">
    <text evidence="2">The sequence shown here is derived from an EMBL/GenBank/DDBJ whole genome shotgun (WGS) entry which is preliminary data.</text>
</comment>
<feature type="signal peptide" evidence="1">
    <location>
        <begin position="1"/>
        <end position="32"/>
    </location>
</feature>
<evidence type="ECO:0000256" key="1">
    <source>
        <dbReference type="SAM" id="SignalP"/>
    </source>
</evidence>
<organism evidence="2 3">
    <name type="scientific">Nocardiopsis tropica</name>
    <dbReference type="NCBI Taxonomy" id="109330"/>
    <lineage>
        <taxon>Bacteria</taxon>
        <taxon>Bacillati</taxon>
        <taxon>Actinomycetota</taxon>
        <taxon>Actinomycetes</taxon>
        <taxon>Streptosporangiales</taxon>
        <taxon>Nocardiopsidaceae</taxon>
        <taxon>Nocardiopsis</taxon>
    </lineage>
</organism>
<proteinExistence type="predicted"/>
<reference evidence="2 3" key="1">
    <citation type="submission" date="2024-06" db="EMBL/GenBank/DDBJ databases">
        <authorList>
            <person name="Bataeva Y.V."/>
            <person name="Grigorian L.N."/>
            <person name="Solomentsev V.I."/>
        </authorList>
    </citation>
    <scope>NUCLEOTIDE SEQUENCE [LARGE SCALE GENOMIC DNA]</scope>
    <source>
        <strain evidence="3">SCPM-O-B-12605 (RCAM04882)</strain>
    </source>
</reference>
<keyword evidence="1" id="KW-0732">Signal</keyword>
<sequence length="133" mass="14477">MKSLMSMKRISVATVALAAASTLLSPASLALAAESTTDRVQAAARCEVRSNGKLYCGNYGGAPLYATRSYDSEVRDYIETTQSVFLCWGRGDRHNGGNNVWYWTNGDMYGRWGNVPAEYVFTSVDPPAGMTKC</sequence>
<keyword evidence="3" id="KW-1185">Reference proteome</keyword>
<evidence type="ECO:0000313" key="2">
    <source>
        <dbReference type="EMBL" id="MES0835875.1"/>
    </source>
</evidence>
<feature type="chain" id="PRO_5047379167" description="Peptidase inhibitor family I36" evidence="1">
    <location>
        <begin position="33"/>
        <end position="133"/>
    </location>
</feature>
<evidence type="ECO:0000313" key="3">
    <source>
        <dbReference type="Proteomes" id="UP001432401"/>
    </source>
</evidence>
<protein>
    <recommendedName>
        <fullName evidence="4">Peptidase inhibitor family I36</fullName>
    </recommendedName>
</protein>